<dbReference type="Proteomes" id="UP001143910">
    <property type="component" value="Unassembled WGS sequence"/>
</dbReference>
<accession>A0ACC1NWB0</accession>
<keyword evidence="2" id="KW-1185">Reference proteome</keyword>
<comment type="caution">
    <text evidence="1">The sequence shown here is derived from an EMBL/GenBank/DDBJ whole genome shotgun (WGS) entry which is preliminary data.</text>
</comment>
<name>A0ACC1NWB0_9HYPO</name>
<reference evidence="1" key="1">
    <citation type="submission" date="2022-08" db="EMBL/GenBank/DDBJ databases">
        <title>Genome Sequence of Lecanicillium fungicola.</title>
        <authorList>
            <person name="Buettner E."/>
        </authorList>
    </citation>
    <scope>NUCLEOTIDE SEQUENCE</scope>
    <source>
        <strain evidence="1">Babe33</strain>
    </source>
</reference>
<evidence type="ECO:0000313" key="1">
    <source>
        <dbReference type="EMBL" id="KAJ2983164.1"/>
    </source>
</evidence>
<sequence>MDADGVTIWQVSSLEAFRDALRDPYYGEVIAPDEANFLDQSKQFTVTMGCGHQIVANGRSLVDCVEELTELARANEEAAGHGI</sequence>
<protein>
    <submittedName>
        <fullName evidence="1">Uncharacterized protein</fullName>
    </submittedName>
</protein>
<proteinExistence type="predicted"/>
<organism evidence="1 2">
    <name type="scientific">Zarea fungicola</name>
    <dbReference type="NCBI Taxonomy" id="93591"/>
    <lineage>
        <taxon>Eukaryota</taxon>
        <taxon>Fungi</taxon>
        <taxon>Dikarya</taxon>
        <taxon>Ascomycota</taxon>
        <taxon>Pezizomycotina</taxon>
        <taxon>Sordariomycetes</taxon>
        <taxon>Hypocreomycetidae</taxon>
        <taxon>Hypocreales</taxon>
        <taxon>Cordycipitaceae</taxon>
        <taxon>Zarea</taxon>
    </lineage>
</organism>
<evidence type="ECO:0000313" key="2">
    <source>
        <dbReference type="Proteomes" id="UP001143910"/>
    </source>
</evidence>
<gene>
    <name evidence="1" type="ORF">NQ176_g901</name>
</gene>
<dbReference type="EMBL" id="JANJQO010000041">
    <property type="protein sequence ID" value="KAJ2983164.1"/>
    <property type="molecule type" value="Genomic_DNA"/>
</dbReference>